<gene>
    <name evidence="2" type="ORF">IscW_ISCW013723</name>
</gene>
<dbReference type="VEuPathDB" id="VectorBase:ISCW013723"/>
<evidence type="ECO:0000313" key="4">
    <source>
        <dbReference type="Proteomes" id="UP000001555"/>
    </source>
</evidence>
<dbReference type="AlphaFoldDB" id="B7QJC6"/>
<dbReference type="PaxDb" id="6945-B7QJC6"/>
<feature type="compositionally biased region" description="Basic and acidic residues" evidence="1">
    <location>
        <begin position="1"/>
        <end position="47"/>
    </location>
</feature>
<name>B7QJC6_IXOSC</name>
<evidence type="ECO:0000256" key="1">
    <source>
        <dbReference type="SAM" id="MobiDB-lite"/>
    </source>
</evidence>
<dbReference type="EMBL" id="ABJB010565913">
    <property type="status" value="NOT_ANNOTATED_CDS"/>
    <property type="molecule type" value="Genomic_DNA"/>
</dbReference>
<dbReference type="Proteomes" id="UP000001555">
    <property type="component" value="Unassembled WGS sequence"/>
</dbReference>
<feature type="region of interest" description="Disordered" evidence="1">
    <location>
        <begin position="1"/>
        <end position="112"/>
    </location>
</feature>
<accession>B7QJC6</accession>
<evidence type="ECO:0000313" key="3">
    <source>
        <dbReference type="EnsemblMetazoa" id="ISCW013723-PA"/>
    </source>
</evidence>
<organism>
    <name type="scientific">Ixodes scapularis</name>
    <name type="common">Black-legged tick</name>
    <name type="synonym">Deer tick</name>
    <dbReference type="NCBI Taxonomy" id="6945"/>
    <lineage>
        <taxon>Eukaryota</taxon>
        <taxon>Metazoa</taxon>
        <taxon>Ecdysozoa</taxon>
        <taxon>Arthropoda</taxon>
        <taxon>Chelicerata</taxon>
        <taxon>Arachnida</taxon>
        <taxon>Acari</taxon>
        <taxon>Parasitiformes</taxon>
        <taxon>Ixodida</taxon>
        <taxon>Ixodoidea</taxon>
        <taxon>Ixodidae</taxon>
        <taxon>Ixodinae</taxon>
        <taxon>Ixodes</taxon>
    </lineage>
</organism>
<keyword evidence="4" id="KW-1185">Reference proteome</keyword>
<evidence type="ECO:0000313" key="2">
    <source>
        <dbReference type="EMBL" id="EEC18948.1"/>
    </source>
</evidence>
<reference evidence="3" key="2">
    <citation type="submission" date="2020-05" db="UniProtKB">
        <authorList>
            <consortium name="EnsemblMetazoa"/>
        </authorList>
    </citation>
    <scope>IDENTIFICATION</scope>
    <source>
        <strain evidence="3">wikel</strain>
    </source>
</reference>
<dbReference type="EnsemblMetazoa" id="ISCW013723-RA">
    <property type="protein sequence ID" value="ISCW013723-PA"/>
    <property type="gene ID" value="ISCW013723"/>
</dbReference>
<dbReference type="HOGENOM" id="CLU_2148617_0_0_1"/>
<sequence>MEEQAVEKKAAAKECDVETTAREEKETSRSEELPVMNDEQKDNEAHMADASTLATKRPCEWDSDELKVVAELGSGKLLPSKGALKRKTLQPAAKTESEPGSSDKPAGSKKVA</sequence>
<protein>
    <submittedName>
        <fullName evidence="2 3">Uncharacterized protein</fullName>
    </submittedName>
</protein>
<feature type="compositionally biased region" description="Basic and acidic residues" evidence="1">
    <location>
        <begin position="57"/>
        <end position="68"/>
    </location>
</feature>
<proteinExistence type="predicted"/>
<dbReference type="VEuPathDB" id="VectorBase:ISCI013723"/>
<dbReference type="InParanoid" id="B7QJC6"/>
<dbReference type="EMBL" id="DS951158">
    <property type="protein sequence ID" value="EEC18948.1"/>
    <property type="molecule type" value="Genomic_DNA"/>
</dbReference>
<reference evidence="2 4" key="1">
    <citation type="submission" date="2008-03" db="EMBL/GenBank/DDBJ databases">
        <title>Annotation of Ixodes scapularis.</title>
        <authorList>
            <consortium name="Ixodes scapularis Genome Project Consortium"/>
            <person name="Caler E."/>
            <person name="Hannick L.I."/>
            <person name="Bidwell S."/>
            <person name="Joardar V."/>
            <person name="Thiagarajan M."/>
            <person name="Amedeo P."/>
            <person name="Galinsky K.J."/>
            <person name="Schobel S."/>
            <person name="Inman J."/>
            <person name="Hostetler J."/>
            <person name="Miller J."/>
            <person name="Hammond M."/>
            <person name="Megy K."/>
            <person name="Lawson D."/>
            <person name="Kodira C."/>
            <person name="Sutton G."/>
            <person name="Meyer J."/>
            <person name="Hill C.A."/>
            <person name="Birren B."/>
            <person name="Nene V."/>
            <person name="Collins F."/>
            <person name="Alarcon-Chaidez F."/>
            <person name="Wikel S."/>
            <person name="Strausberg R."/>
        </authorList>
    </citation>
    <scope>NUCLEOTIDE SEQUENCE [LARGE SCALE GENOMIC DNA]</scope>
    <source>
        <strain evidence="4">Wikel</strain>
        <strain evidence="2">Wikel colony</strain>
    </source>
</reference>